<dbReference type="Proteomes" id="UP000772434">
    <property type="component" value="Unassembled WGS sequence"/>
</dbReference>
<dbReference type="AlphaFoldDB" id="A0A9P5PCM5"/>
<organism evidence="1 2">
    <name type="scientific">Rhodocollybia butyracea</name>
    <dbReference type="NCBI Taxonomy" id="206335"/>
    <lineage>
        <taxon>Eukaryota</taxon>
        <taxon>Fungi</taxon>
        <taxon>Dikarya</taxon>
        <taxon>Basidiomycota</taxon>
        <taxon>Agaricomycotina</taxon>
        <taxon>Agaricomycetes</taxon>
        <taxon>Agaricomycetidae</taxon>
        <taxon>Agaricales</taxon>
        <taxon>Marasmiineae</taxon>
        <taxon>Omphalotaceae</taxon>
        <taxon>Rhodocollybia</taxon>
    </lineage>
</organism>
<proteinExistence type="predicted"/>
<gene>
    <name evidence="1" type="ORF">BDP27DRAFT_1429412</name>
</gene>
<dbReference type="EMBL" id="JADNRY010000218">
    <property type="protein sequence ID" value="KAF9061003.1"/>
    <property type="molecule type" value="Genomic_DNA"/>
</dbReference>
<evidence type="ECO:0000313" key="2">
    <source>
        <dbReference type="Proteomes" id="UP000772434"/>
    </source>
</evidence>
<sequence>MGNQVIIFSCLEGHADRGGTVTDSQLFCLFDSSGNLDDRTCDTTNPSGNQLFTIVPQRKLDNSLITLNPFFHVAYGSAAVK</sequence>
<reference evidence="1" key="1">
    <citation type="submission" date="2020-11" db="EMBL/GenBank/DDBJ databases">
        <authorList>
            <consortium name="DOE Joint Genome Institute"/>
            <person name="Ahrendt S."/>
            <person name="Riley R."/>
            <person name="Andreopoulos W."/>
            <person name="Labutti K."/>
            <person name="Pangilinan J."/>
            <person name="Ruiz-Duenas F.J."/>
            <person name="Barrasa J.M."/>
            <person name="Sanchez-Garcia M."/>
            <person name="Camarero S."/>
            <person name="Miyauchi S."/>
            <person name="Serrano A."/>
            <person name="Linde D."/>
            <person name="Babiker R."/>
            <person name="Drula E."/>
            <person name="Ayuso-Fernandez I."/>
            <person name="Pacheco R."/>
            <person name="Padilla G."/>
            <person name="Ferreira P."/>
            <person name="Barriuso J."/>
            <person name="Kellner H."/>
            <person name="Castanera R."/>
            <person name="Alfaro M."/>
            <person name="Ramirez L."/>
            <person name="Pisabarro A.G."/>
            <person name="Kuo A."/>
            <person name="Tritt A."/>
            <person name="Lipzen A."/>
            <person name="He G."/>
            <person name="Yan M."/>
            <person name="Ng V."/>
            <person name="Cullen D."/>
            <person name="Martin F."/>
            <person name="Rosso M.-N."/>
            <person name="Henrissat B."/>
            <person name="Hibbett D."/>
            <person name="Martinez A.T."/>
            <person name="Grigoriev I.V."/>
        </authorList>
    </citation>
    <scope>NUCLEOTIDE SEQUENCE</scope>
    <source>
        <strain evidence="1">AH 40177</strain>
    </source>
</reference>
<accession>A0A9P5PCM5</accession>
<name>A0A9P5PCM5_9AGAR</name>
<evidence type="ECO:0000313" key="1">
    <source>
        <dbReference type="EMBL" id="KAF9061003.1"/>
    </source>
</evidence>
<protein>
    <submittedName>
        <fullName evidence="1">Uncharacterized protein</fullName>
    </submittedName>
</protein>
<dbReference type="OrthoDB" id="5383818at2759"/>
<keyword evidence="2" id="KW-1185">Reference proteome</keyword>
<comment type="caution">
    <text evidence="1">The sequence shown here is derived from an EMBL/GenBank/DDBJ whole genome shotgun (WGS) entry which is preliminary data.</text>
</comment>